<name>X1DZG1_9ZZZZ</name>
<proteinExistence type="predicted"/>
<accession>X1DZG1</accession>
<dbReference type="EMBL" id="BART01038043">
    <property type="protein sequence ID" value="GAH13565.1"/>
    <property type="molecule type" value="Genomic_DNA"/>
</dbReference>
<comment type="caution">
    <text evidence="1">The sequence shown here is derived from an EMBL/GenBank/DDBJ whole genome shotgun (WGS) entry which is preliminary data.</text>
</comment>
<organism evidence="1">
    <name type="scientific">marine sediment metagenome</name>
    <dbReference type="NCBI Taxonomy" id="412755"/>
    <lineage>
        <taxon>unclassified sequences</taxon>
        <taxon>metagenomes</taxon>
        <taxon>ecological metagenomes</taxon>
    </lineage>
</organism>
<dbReference type="AlphaFoldDB" id="X1DZG1"/>
<evidence type="ECO:0000313" key="1">
    <source>
        <dbReference type="EMBL" id="GAH13565.1"/>
    </source>
</evidence>
<gene>
    <name evidence="1" type="ORF">S01H4_63318</name>
</gene>
<feature type="non-terminal residue" evidence="1">
    <location>
        <position position="1"/>
    </location>
</feature>
<protein>
    <submittedName>
        <fullName evidence="1">Uncharacterized protein</fullName>
    </submittedName>
</protein>
<sequence>ISILFSYLVQSFSVTPFNRYRVSFTPEPVSLKTIKEMKEVNKTIVVENNGVKIGFKPDSIQALQIKEELEKELNKVLSYESVEVVLGADEVAGFEKEQIMKKANLGETTGLFAVGGKVFNLTANLVKEKNGVKKEEKIKH</sequence>
<reference evidence="1" key="1">
    <citation type="journal article" date="2014" name="Front. Microbiol.">
        <title>High frequency of phylogenetically diverse reductive dehalogenase-homologous genes in deep subseafloor sedimentary metagenomes.</title>
        <authorList>
            <person name="Kawai M."/>
            <person name="Futagami T."/>
            <person name="Toyoda A."/>
            <person name="Takaki Y."/>
            <person name="Nishi S."/>
            <person name="Hori S."/>
            <person name="Arai W."/>
            <person name="Tsubouchi T."/>
            <person name="Morono Y."/>
            <person name="Uchiyama I."/>
            <person name="Ito T."/>
            <person name="Fujiyama A."/>
            <person name="Inagaki F."/>
            <person name="Takami H."/>
        </authorList>
    </citation>
    <scope>NUCLEOTIDE SEQUENCE</scope>
    <source>
        <strain evidence="1">Expedition CK06-06</strain>
    </source>
</reference>
<feature type="non-terminal residue" evidence="1">
    <location>
        <position position="140"/>
    </location>
</feature>